<evidence type="ECO:0000313" key="11">
    <source>
        <dbReference type="Proteomes" id="UP000799779"/>
    </source>
</evidence>
<dbReference type="InterPro" id="IPR036396">
    <property type="entry name" value="Cyt_P450_sf"/>
</dbReference>
<evidence type="ECO:0000256" key="7">
    <source>
        <dbReference type="ARBA" id="ARBA00023004"/>
    </source>
</evidence>
<dbReference type="EMBL" id="ML977626">
    <property type="protein sequence ID" value="KAF1996335.1"/>
    <property type="molecule type" value="Genomic_DNA"/>
</dbReference>
<name>A0A6A5WB27_9PLEO</name>
<feature type="binding site" description="axial binding residue" evidence="9">
    <location>
        <position position="482"/>
    </location>
    <ligand>
        <name>heme</name>
        <dbReference type="ChEBI" id="CHEBI:30413"/>
    </ligand>
    <ligandPart>
        <name>Fe</name>
        <dbReference type="ChEBI" id="CHEBI:18248"/>
    </ligandPart>
</feature>
<dbReference type="GO" id="GO:0020037">
    <property type="term" value="F:heme binding"/>
    <property type="evidence" value="ECO:0007669"/>
    <property type="project" value="InterPro"/>
</dbReference>
<reference evidence="10" key="1">
    <citation type="journal article" date="2020" name="Stud. Mycol.">
        <title>101 Dothideomycetes genomes: a test case for predicting lifestyles and emergence of pathogens.</title>
        <authorList>
            <person name="Haridas S."/>
            <person name="Albert R."/>
            <person name="Binder M."/>
            <person name="Bloem J."/>
            <person name="Labutti K."/>
            <person name="Salamov A."/>
            <person name="Andreopoulos B."/>
            <person name="Baker S."/>
            <person name="Barry K."/>
            <person name="Bills G."/>
            <person name="Bluhm B."/>
            <person name="Cannon C."/>
            <person name="Castanera R."/>
            <person name="Culley D."/>
            <person name="Daum C."/>
            <person name="Ezra D."/>
            <person name="Gonzalez J."/>
            <person name="Henrissat B."/>
            <person name="Kuo A."/>
            <person name="Liang C."/>
            <person name="Lipzen A."/>
            <person name="Lutzoni F."/>
            <person name="Magnuson J."/>
            <person name="Mondo S."/>
            <person name="Nolan M."/>
            <person name="Ohm R."/>
            <person name="Pangilinan J."/>
            <person name="Park H.-J."/>
            <person name="Ramirez L."/>
            <person name="Alfaro M."/>
            <person name="Sun H."/>
            <person name="Tritt A."/>
            <person name="Yoshinaga Y."/>
            <person name="Zwiers L.-H."/>
            <person name="Turgeon B."/>
            <person name="Goodwin S."/>
            <person name="Spatafora J."/>
            <person name="Crous P."/>
            <person name="Grigoriev I."/>
        </authorList>
    </citation>
    <scope>NUCLEOTIDE SEQUENCE</scope>
    <source>
        <strain evidence="10">CBS 123094</strain>
    </source>
</reference>
<sequence>MASLGLDVLEEQLGKTQAYGLLTVVLGTFLYSIKRAFANHVLEHFLEEQPCPGRTKGPFSWARATFRSVMGTPQMVAEGYEKYAKAGLPFIIPSIRKGAYLVIPPAHFKAVLSKPESVVEAHAPQFENVSAAYTMRDPDIYPSNYDVDIVKKHISKKFGSVARELAEEIALAFDEHWGLSSEWKDVKAWLSLQDIAARAVNRVSVGLPLCRNEKLLKHAISYSMSVPEAGIGINILPSYLQPLLGPLIAKKGTNHCEAAIKIYLPLVEERLNQFHSDQKAAGGWMPPNDMLQWLIEESATNSNPEQMQPRRIAHRLVMLNFNAVPPSGLTLSNALFDFYSATPDRGFVESLREEADRTLKEEPEGYWTKNAVSKLSLMDSTIRESMRHSDFGSTAFPRRVAAAAGIDIGGIRVPRGTHMEIPMHAIHMDSDLYSDPALFEPFRFAPKEALPPDAGPHAGEKPQPLITIEETFLGFGYGRSGCPGRFFASHLLKVMFAYIVQNYDIEYMETRPKMMELMEFRFPNEKSTVRVKRRQ</sequence>
<comment type="similarity">
    <text evidence="3">Belongs to the cytochrome P450 family.</text>
</comment>
<dbReference type="Gene3D" id="1.10.630.10">
    <property type="entry name" value="Cytochrome P450"/>
    <property type="match status" value="1"/>
</dbReference>
<dbReference type="GO" id="GO:0005506">
    <property type="term" value="F:iron ion binding"/>
    <property type="evidence" value="ECO:0007669"/>
    <property type="project" value="InterPro"/>
</dbReference>
<keyword evidence="6" id="KW-0560">Oxidoreductase</keyword>
<keyword evidence="8" id="KW-0503">Monooxygenase</keyword>
<dbReference type="CDD" id="cd11041">
    <property type="entry name" value="CYP503A1-like"/>
    <property type="match status" value="1"/>
</dbReference>
<comment type="pathway">
    <text evidence="2">Mycotoxin biosynthesis.</text>
</comment>
<evidence type="ECO:0000313" key="10">
    <source>
        <dbReference type="EMBL" id="KAF1996335.1"/>
    </source>
</evidence>
<dbReference type="Pfam" id="PF00067">
    <property type="entry name" value="p450"/>
    <property type="match status" value="1"/>
</dbReference>
<dbReference type="GO" id="GO:0016705">
    <property type="term" value="F:oxidoreductase activity, acting on paired donors, with incorporation or reduction of molecular oxygen"/>
    <property type="evidence" value="ECO:0007669"/>
    <property type="project" value="InterPro"/>
</dbReference>
<evidence type="ECO:0000256" key="9">
    <source>
        <dbReference type="PIRSR" id="PIRSR602403-1"/>
    </source>
</evidence>
<dbReference type="Proteomes" id="UP000799779">
    <property type="component" value="Unassembled WGS sequence"/>
</dbReference>
<evidence type="ECO:0000256" key="4">
    <source>
        <dbReference type="ARBA" id="ARBA00022617"/>
    </source>
</evidence>
<gene>
    <name evidence="10" type="ORF">P154DRAFT_525619</name>
</gene>
<dbReference type="InterPro" id="IPR002403">
    <property type="entry name" value="Cyt_P450_E_grp-IV"/>
</dbReference>
<proteinExistence type="inferred from homology"/>
<keyword evidence="7 9" id="KW-0408">Iron</keyword>
<keyword evidence="11" id="KW-1185">Reference proteome</keyword>
<evidence type="ECO:0000256" key="6">
    <source>
        <dbReference type="ARBA" id="ARBA00023002"/>
    </source>
</evidence>
<dbReference type="PANTHER" id="PTHR46206">
    <property type="entry name" value="CYTOCHROME P450"/>
    <property type="match status" value="1"/>
</dbReference>
<evidence type="ECO:0000256" key="8">
    <source>
        <dbReference type="ARBA" id="ARBA00023033"/>
    </source>
</evidence>
<dbReference type="PANTHER" id="PTHR46206:SF1">
    <property type="entry name" value="P450, PUTATIVE (EUROFUNG)-RELATED"/>
    <property type="match status" value="1"/>
</dbReference>
<evidence type="ECO:0000256" key="1">
    <source>
        <dbReference type="ARBA" id="ARBA00001971"/>
    </source>
</evidence>
<evidence type="ECO:0000256" key="3">
    <source>
        <dbReference type="ARBA" id="ARBA00010617"/>
    </source>
</evidence>
<keyword evidence="5 9" id="KW-0479">Metal-binding</keyword>
<dbReference type="GO" id="GO:0004497">
    <property type="term" value="F:monooxygenase activity"/>
    <property type="evidence" value="ECO:0007669"/>
    <property type="project" value="UniProtKB-KW"/>
</dbReference>
<dbReference type="PRINTS" id="PR00465">
    <property type="entry name" value="EP450IV"/>
</dbReference>
<dbReference type="AlphaFoldDB" id="A0A6A5WB27"/>
<dbReference type="InterPro" id="IPR001128">
    <property type="entry name" value="Cyt_P450"/>
</dbReference>
<protein>
    <submittedName>
        <fullName evidence="10">Cytochrome P450</fullName>
    </submittedName>
</protein>
<keyword evidence="4 9" id="KW-0349">Heme</keyword>
<dbReference type="SUPFAM" id="SSF48264">
    <property type="entry name" value="Cytochrome P450"/>
    <property type="match status" value="1"/>
</dbReference>
<comment type="cofactor">
    <cofactor evidence="1 9">
        <name>heme</name>
        <dbReference type="ChEBI" id="CHEBI:30413"/>
    </cofactor>
</comment>
<accession>A0A6A5WB27</accession>
<evidence type="ECO:0000256" key="2">
    <source>
        <dbReference type="ARBA" id="ARBA00004685"/>
    </source>
</evidence>
<evidence type="ECO:0000256" key="5">
    <source>
        <dbReference type="ARBA" id="ARBA00022723"/>
    </source>
</evidence>
<organism evidence="10 11">
    <name type="scientific">Amniculicola lignicola CBS 123094</name>
    <dbReference type="NCBI Taxonomy" id="1392246"/>
    <lineage>
        <taxon>Eukaryota</taxon>
        <taxon>Fungi</taxon>
        <taxon>Dikarya</taxon>
        <taxon>Ascomycota</taxon>
        <taxon>Pezizomycotina</taxon>
        <taxon>Dothideomycetes</taxon>
        <taxon>Pleosporomycetidae</taxon>
        <taxon>Pleosporales</taxon>
        <taxon>Amniculicolaceae</taxon>
        <taxon>Amniculicola</taxon>
    </lineage>
</organism>
<dbReference type="OrthoDB" id="1844152at2759"/>